<feature type="region of interest" description="Disordered" evidence="2">
    <location>
        <begin position="46"/>
        <end position="70"/>
    </location>
</feature>
<feature type="compositionally biased region" description="Polar residues" evidence="2">
    <location>
        <begin position="46"/>
        <end position="56"/>
    </location>
</feature>
<protein>
    <submittedName>
        <fullName evidence="3">Uncharacterized protein</fullName>
    </submittedName>
</protein>
<evidence type="ECO:0000256" key="2">
    <source>
        <dbReference type="SAM" id="MobiDB-lite"/>
    </source>
</evidence>
<accession>A0A1X7UXX2</accession>
<feature type="region of interest" description="Disordered" evidence="2">
    <location>
        <begin position="136"/>
        <end position="174"/>
    </location>
</feature>
<evidence type="ECO:0000313" key="3">
    <source>
        <dbReference type="EnsemblMetazoa" id="Aqu2.1.32212_001"/>
    </source>
</evidence>
<evidence type="ECO:0000256" key="1">
    <source>
        <dbReference type="SAM" id="Coils"/>
    </source>
</evidence>
<name>A0A1X7UXX2_AMPQE</name>
<proteinExistence type="predicted"/>
<organism evidence="3">
    <name type="scientific">Amphimedon queenslandica</name>
    <name type="common">Sponge</name>
    <dbReference type="NCBI Taxonomy" id="400682"/>
    <lineage>
        <taxon>Eukaryota</taxon>
        <taxon>Metazoa</taxon>
        <taxon>Porifera</taxon>
        <taxon>Demospongiae</taxon>
        <taxon>Heteroscleromorpha</taxon>
        <taxon>Haplosclerida</taxon>
        <taxon>Niphatidae</taxon>
        <taxon>Amphimedon</taxon>
    </lineage>
</organism>
<dbReference type="EnsemblMetazoa" id="Aqu2.1.32212_001">
    <property type="protein sequence ID" value="Aqu2.1.32212_001"/>
    <property type="gene ID" value="Aqu2.1.32212"/>
</dbReference>
<dbReference type="AlphaFoldDB" id="A0A1X7UXX2"/>
<feature type="coiled-coil region" evidence="1">
    <location>
        <begin position="328"/>
        <end position="369"/>
    </location>
</feature>
<sequence length="370" mass="40969">MAEKKGVQQSQHFPPVMYLAGNEEDSLISFEASTSSITSSQVSLNPSTVTALGQQPRTEEEDQVDLSLSSEWEDEGKIGTTSSLQNMMATDDILRCKLNVYIQISSCMLFNISFLSRKNTETLIANAVRTRGLSSIMLGPAEDSTSSSSSDEETESDEDDEKLEMFPDVSDTNTTATTSSFMTITASNDIIDDTTEDLMRNYGMKQLYTPKGQASEQVARTAIIPSISISLTEALNEMEMLTIGESVPTIEDANNASVTGNNDEISVGKHDEPLNETQSLIDTNNTVTTHEASYTDNTTLNKKPITNELLSLGNVPTEEKVTILLKKVNQLQREHSIMLQEMKRQEIKLDQALQLNRDLQKTVEKERKQE</sequence>
<reference evidence="3" key="1">
    <citation type="submission" date="2017-05" db="UniProtKB">
        <authorList>
            <consortium name="EnsemblMetazoa"/>
        </authorList>
    </citation>
    <scope>IDENTIFICATION</scope>
</reference>
<dbReference type="InParanoid" id="A0A1X7UXX2"/>
<keyword evidence="1" id="KW-0175">Coiled coil</keyword>
<feature type="compositionally biased region" description="Acidic residues" evidence="2">
    <location>
        <begin position="150"/>
        <end position="162"/>
    </location>
</feature>